<dbReference type="Pfam" id="PF00488">
    <property type="entry name" value="MutS_V"/>
    <property type="match status" value="1"/>
</dbReference>
<accession>A0A5D4GX59</accession>
<dbReference type="SMART" id="SM00534">
    <property type="entry name" value="MUTSac"/>
    <property type="match status" value="1"/>
</dbReference>
<sequence>MFTIDKQTLSDLNAMSWNASSLLDFFDNTITVGGRDVLYDYFLHPLNDQEQIQHRQEAIAYLAAVDMDKLFDKYMMDDLERYLSLPKEVYSQSQFSYYVDKFATNFWSLTYEKERLLITQSIKEVAQIIINLSVVFENASCSDKPIGLLARLSHSFSEITADFNLEELQKVSLGKNTLNAIIKYDYIFRNVKRNDITEIFAMWYTLDALRSVAKSLKRKQLVFPQFIEKDEGENLLNIKGLYNLALENPIKNDVEVKRCQNIWFLTGANMTGKSTLLKSISACVYLAHLGLPVPADSMQAMLFQGLITTINLGDNLIAGYSHFFNEVRRLKMIAGTLEKKGKIVIVLDELFKGTNYQDAYEATLKLMDSIAGIEDAVFFISSHIAELSTELKKNKQVAFRFLKTEMQDDKGVVFTYCLASGVADEKLGMWFLEREKVFDTFEKVKSAQ</sequence>
<dbReference type="InterPro" id="IPR027417">
    <property type="entry name" value="P-loop_NTPase"/>
</dbReference>
<dbReference type="PANTHER" id="PTHR11361:SF34">
    <property type="entry name" value="DNA MISMATCH REPAIR PROTEIN MSH1, MITOCHONDRIAL"/>
    <property type="match status" value="1"/>
</dbReference>
<dbReference type="InterPro" id="IPR045076">
    <property type="entry name" value="MutS"/>
</dbReference>
<keyword evidence="8" id="KW-1185">Reference proteome</keyword>
<comment type="caution">
    <text evidence="7">The sequence shown here is derived from an EMBL/GenBank/DDBJ whole genome shotgun (WGS) entry which is preliminary data.</text>
</comment>
<evidence type="ECO:0000259" key="6">
    <source>
        <dbReference type="SMART" id="SM00534"/>
    </source>
</evidence>
<keyword evidence="2" id="KW-0547">Nucleotide-binding</keyword>
<feature type="domain" description="DNA mismatch repair proteins mutS family" evidence="6">
    <location>
        <begin position="260"/>
        <end position="446"/>
    </location>
</feature>
<dbReference type="Proteomes" id="UP000322362">
    <property type="component" value="Unassembled WGS sequence"/>
</dbReference>
<evidence type="ECO:0000256" key="1">
    <source>
        <dbReference type="ARBA" id="ARBA00006271"/>
    </source>
</evidence>
<dbReference type="Pfam" id="PF05192">
    <property type="entry name" value="MutS_III"/>
    <property type="match status" value="1"/>
</dbReference>
<gene>
    <name evidence="7" type="ORF">FXV77_18290</name>
</gene>
<dbReference type="Gene3D" id="3.40.50.300">
    <property type="entry name" value="P-loop containing nucleotide triphosphate hydrolases"/>
    <property type="match status" value="1"/>
</dbReference>
<evidence type="ECO:0000313" key="8">
    <source>
        <dbReference type="Proteomes" id="UP000322362"/>
    </source>
</evidence>
<dbReference type="InterPro" id="IPR000432">
    <property type="entry name" value="DNA_mismatch_repair_MutS_C"/>
</dbReference>
<keyword evidence="5" id="KW-0227">DNA damage</keyword>
<dbReference type="AlphaFoldDB" id="A0A5D4GX59"/>
<protein>
    <submittedName>
        <fullName evidence="7">DNA mismatch repair protein MutS</fullName>
    </submittedName>
</protein>
<dbReference type="GO" id="GO:0140664">
    <property type="term" value="F:ATP-dependent DNA damage sensor activity"/>
    <property type="evidence" value="ECO:0007669"/>
    <property type="project" value="InterPro"/>
</dbReference>
<evidence type="ECO:0000313" key="7">
    <source>
        <dbReference type="EMBL" id="TYR32988.1"/>
    </source>
</evidence>
<dbReference type="EMBL" id="VTAV01000017">
    <property type="protein sequence ID" value="TYR32988.1"/>
    <property type="molecule type" value="Genomic_DNA"/>
</dbReference>
<keyword evidence="3" id="KW-0067">ATP-binding</keyword>
<comment type="similarity">
    <text evidence="1">Belongs to the DNA mismatch repair MutS family.</text>
</comment>
<reference evidence="7 8" key="1">
    <citation type="submission" date="2019-08" db="EMBL/GenBank/DDBJ databases">
        <title>Phlebobacter frassis gen. nov. sp. nov., a new member of family Sphingobacteriaceae isolated from sand fly rearing media.</title>
        <authorList>
            <person name="Kakumanu M.L."/>
            <person name="Marayati B.F."/>
            <person name="Wada-Katsumata A."/>
            <person name="Wasserberg G."/>
            <person name="Schal C."/>
            <person name="Apperson C.S."/>
            <person name="Ponnusamy L."/>
        </authorList>
    </citation>
    <scope>NUCLEOTIDE SEQUENCE [LARGE SCALE GENOMIC DNA]</scope>
    <source>
        <strain evidence="7 8">SSI9</strain>
    </source>
</reference>
<dbReference type="PANTHER" id="PTHR11361">
    <property type="entry name" value="DNA MISMATCH REPAIR PROTEIN MUTS FAMILY MEMBER"/>
    <property type="match status" value="1"/>
</dbReference>
<dbReference type="GO" id="GO:0005524">
    <property type="term" value="F:ATP binding"/>
    <property type="evidence" value="ECO:0007669"/>
    <property type="project" value="UniProtKB-KW"/>
</dbReference>
<name>A0A5D4GX59_9SPHI</name>
<dbReference type="InterPro" id="IPR007696">
    <property type="entry name" value="DNA_mismatch_repair_MutS_core"/>
</dbReference>
<dbReference type="Gene3D" id="1.10.1420.10">
    <property type="match status" value="1"/>
</dbReference>
<evidence type="ECO:0000256" key="5">
    <source>
        <dbReference type="ARBA" id="ARBA00023204"/>
    </source>
</evidence>
<organism evidence="7 8">
    <name type="scientific">Sphingobacterium phlebotomi</name>
    <dbReference type="NCBI Taxonomy" id="2605433"/>
    <lineage>
        <taxon>Bacteria</taxon>
        <taxon>Pseudomonadati</taxon>
        <taxon>Bacteroidota</taxon>
        <taxon>Sphingobacteriia</taxon>
        <taxon>Sphingobacteriales</taxon>
        <taxon>Sphingobacteriaceae</taxon>
        <taxon>Sphingobacterium</taxon>
    </lineage>
</organism>
<keyword evidence="5" id="KW-0234">DNA repair</keyword>
<dbReference type="SUPFAM" id="SSF52540">
    <property type="entry name" value="P-loop containing nucleoside triphosphate hydrolases"/>
    <property type="match status" value="1"/>
</dbReference>
<dbReference type="GO" id="GO:0030983">
    <property type="term" value="F:mismatched DNA binding"/>
    <property type="evidence" value="ECO:0007669"/>
    <property type="project" value="InterPro"/>
</dbReference>
<evidence type="ECO:0000256" key="2">
    <source>
        <dbReference type="ARBA" id="ARBA00022741"/>
    </source>
</evidence>
<dbReference type="InterPro" id="IPR036187">
    <property type="entry name" value="DNA_mismatch_repair_MutS_sf"/>
</dbReference>
<dbReference type="SUPFAM" id="SSF48334">
    <property type="entry name" value="DNA repair protein MutS, domain III"/>
    <property type="match status" value="1"/>
</dbReference>
<evidence type="ECO:0000256" key="4">
    <source>
        <dbReference type="ARBA" id="ARBA00023125"/>
    </source>
</evidence>
<evidence type="ECO:0000256" key="3">
    <source>
        <dbReference type="ARBA" id="ARBA00022840"/>
    </source>
</evidence>
<proteinExistence type="inferred from homology"/>
<dbReference type="GO" id="GO:0006298">
    <property type="term" value="P:mismatch repair"/>
    <property type="evidence" value="ECO:0007669"/>
    <property type="project" value="InterPro"/>
</dbReference>
<keyword evidence="4" id="KW-0238">DNA-binding</keyword>